<accession>A0A967B4L0</accession>
<evidence type="ECO:0000313" key="3">
    <source>
        <dbReference type="Proteomes" id="UP000744769"/>
    </source>
</evidence>
<dbReference type="EMBL" id="JAAOIV010000013">
    <property type="protein sequence ID" value="NHN57175.1"/>
    <property type="molecule type" value="Genomic_DNA"/>
</dbReference>
<dbReference type="InterPro" id="IPR014914">
    <property type="entry name" value="RES_dom"/>
</dbReference>
<dbReference type="Pfam" id="PF08808">
    <property type="entry name" value="RES"/>
    <property type="match status" value="1"/>
</dbReference>
<sequence>MSDPPSPAPDRPDFEEEVWRAEVPLVRCGHRGYAGNEPFASPALGRFSPIVGADGARLPVLYAASSVRGALSETVFHDVLPGGTLDVTRLRDRQLSRLRAMRPLRLASLTSLGLKRLGLRRQQLIDSSPAAYPLTAAWAHAAHDDERGFDGLAWVSRMDDTARAVMLFGDRVTSADLVLDGPADDLDRGDGFDEVLAIAETLRVVVLGLPFT</sequence>
<keyword evidence="3" id="KW-1185">Reference proteome</keyword>
<organism evidence="2 3">
    <name type="scientific">Metallococcus carri</name>
    <dbReference type="NCBI Taxonomy" id="1656884"/>
    <lineage>
        <taxon>Bacteria</taxon>
        <taxon>Bacillati</taxon>
        <taxon>Actinomycetota</taxon>
        <taxon>Actinomycetes</taxon>
        <taxon>Micrococcales</taxon>
        <taxon>Dermacoccaceae</taxon>
        <taxon>Metallococcus</taxon>
    </lineage>
</organism>
<feature type="domain" description="RES" evidence="1">
    <location>
        <begin position="38"/>
        <end position="180"/>
    </location>
</feature>
<name>A0A967B4L0_9MICO</name>
<dbReference type="Proteomes" id="UP000744769">
    <property type="component" value="Unassembled WGS sequence"/>
</dbReference>
<evidence type="ECO:0000313" key="2">
    <source>
        <dbReference type="EMBL" id="NHN57175.1"/>
    </source>
</evidence>
<proteinExistence type="predicted"/>
<dbReference type="AlphaFoldDB" id="A0A967B4L0"/>
<gene>
    <name evidence="2" type="ORF">G9U51_15495</name>
</gene>
<reference evidence="2" key="1">
    <citation type="submission" date="2020-03" db="EMBL/GenBank/DDBJ databases">
        <title>Draft sequencing of Calidifontibacter sp. DB0510.</title>
        <authorList>
            <person name="Kim D.-U."/>
        </authorList>
    </citation>
    <scope>NUCLEOTIDE SEQUENCE</scope>
    <source>
        <strain evidence="2">DB0510</strain>
    </source>
</reference>
<dbReference type="RefSeq" id="WP_166198187.1">
    <property type="nucleotide sequence ID" value="NZ_JAAOIV010000013.1"/>
</dbReference>
<protein>
    <submittedName>
        <fullName evidence="2">RES domain-containing protein</fullName>
    </submittedName>
</protein>
<evidence type="ECO:0000259" key="1">
    <source>
        <dbReference type="SMART" id="SM00953"/>
    </source>
</evidence>
<comment type="caution">
    <text evidence="2">The sequence shown here is derived from an EMBL/GenBank/DDBJ whole genome shotgun (WGS) entry which is preliminary data.</text>
</comment>
<dbReference type="SMART" id="SM00953">
    <property type="entry name" value="RES"/>
    <property type="match status" value="1"/>
</dbReference>